<dbReference type="GO" id="GO:0009307">
    <property type="term" value="P:DNA restriction-modification system"/>
    <property type="evidence" value="ECO:0007669"/>
    <property type="project" value="UniProtKB-KW"/>
</dbReference>
<dbReference type="CDD" id="cd17521">
    <property type="entry name" value="RMtype1_S_Sau13435ORF2165P_TRD2-CR2_like"/>
    <property type="match status" value="1"/>
</dbReference>
<sequence>MRPGDIVVARTGATTGKSLLLSHMPEPAVFASYLIRLSPAAESLPAFIAAYMRSPEYWRQITRVSKGTAQPGANASILGELEVPVPPLNEQHRIVAKLEALLARSRRAKDVLDTIPALLDRFRQSVLAAAFRGDLTRDWRKMNPDVEPASKFLERIRTERRHRWEEAELKRMRAKGKVPKDDQWKTKYEDPVQIDESGLHELPSGWAWASIEEVCPLAAPVVYGIILPGDDVQGGVPYIRPVDMNSDGTIDFTSMKRTSPSIAAQYQRASLRGGDIVLSIVGTIGKVIVVPDELDGGNITQSSARLRPPDWLSGEYLRLALLSPILRSQYDKFRFGNAVQRLNIEHVRRLALPIAPLEEMKLMVTRAAVALACADKVQTVEQRQHLDKLEQSILAKAFRGELVPQDPTDEPASVLLQRLRAERDKPADSAPNPRPKRRRETKVA</sequence>
<comment type="caution">
    <text evidence="6">The sequence shown here is derived from an EMBL/GenBank/DDBJ whole genome shotgun (WGS) entry which is preliminary data.</text>
</comment>
<evidence type="ECO:0000259" key="5">
    <source>
        <dbReference type="Pfam" id="PF01420"/>
    </source>
</evidence>
<dbReference type="Proteomes" id="UP000537825">
    <property type="component" value="Unassembled WGS sequence"/>
</dbReference>
<feature type="domain" description="Type I restriction modification DNA specificity" evidence="5">
    <location>
        <begin position="4"/>
        <end position="103"/>
    </location>
</feature>
<protein>
    <recommendedName>
        <fullName evidence="5">Type I restriction modification DNA specificity domain-containing protein</fullName>
    </recommendedName>
</protein>
<evidence type="ECO:0000313" key="6">
    <source>
        <dbReference type="EMBL" id="NBC40699.1"/>
    </source>
</evidence>
<dbReference type="InterPro" id="IPR044946">
    <property type="entry name" value="Restrct_endonuc_typeI_TRD_sf"/>
</dbReference>
<proteinExistence type="inferred from homology"/>
<dbReference type="PANTHER" id="PTHR43140:SF1">
    <property type="entry name" value="TYPE I RESTRICTION ENZYME ECOKI SPECIFICITY SUBUNIT"/>
    <property type="match status" value="1"/>
</dbReference>
<reference evidence="6 7" key="1">
    <citation type="submission" date="2020-01" db="EMBL/GenBank/DDBJ databases">
        <title>The draft genome sequence of Corallococcus exiguus DSM 14696.</title>
        <authorList>
            <person name="Zhang X."/>
            <person name="Zhu H."/>
        </authorList>
    </citation>
    <scope>NUCLEOTIDE SEQUENCE [LARGE SCALE GENOMIC DNA]</scope>
    <source>
        <strain evidence="6 7">DSM 14696</strain>
    </source>
</reference>
<organism evidence="6 7">
    <name type="scientific">Corallococcus exiguus</name>
    <dbReference type="NCBI Taxonomy" id="83462"/>
    <lineage>
        <taxon>Bacteria</taxon>
        <taxon>Pseudomonadati</taxon>
        <taxon>Myxococcota</taxon>
        <taxon>Myxococcia</taxon>
        <taxon>Myxococcales</taxon>
        <taxon>Cystobacterineae</taxon>
        <taxon>Myxococcaceae</taxon>
        <taxon>Corallococcus</taxon>
    </lineage>
</organism>
<feature type="compositionally biased region" description="Basic residues" evidence="4">
    <location>
        <begin position="434"/>
        <end position="444"/>
    </location>
</feature>
<dbReference type="Gene3D" id="3.90.220.20">
    <property type="entry name" value="DNA methylase specificity domains"/>
    <property type="match status" value="2"/>
</dbReference>
<dbReference type="GO" id="GO:0003677">
    <property type="term" value="F:DNA binding"/>
    <property type="evidence" value="ECO:0007669"/>
    <property type="project" value="UniProtKB-KW"/>
</dbReference>
<name>A0A7X4Y9P6_9BACT</name>
<keyword evidence="7" id="KW-1185">Reference proteome</keyword>
<dbReference type="Pfam" id="PF01420">
    <property type="entry name" value="Methylase_S"/>
    <property type="match status" value="2"/>
</dbReference>
<dbReference type="PANTHER" id="PTHR43140">
    <property type="entry name" value="TYPE-1 RESTRICTION ENZYME ECOKI SPECIFICITY PROTEIN"/>
    <property type="match status" value="1"/>
</dbReference>
<gene>
    <name evidence="6" type="ORF">GTZ93_12755</name>
</gene>
<dbReference type="RefSeq" id="WP_161662788.1">
    <property type="nucleotide sequence ID" value="NZ_CBCSLE010000167.1"/>
</dbReference>
<dbReference type="EMBL" id="JAAAPK010000003">
    <property type="protein sequence ID" value="NBC40699.1"/>
    <property type="molecule type" value="Genomic_DNA"/>
</dbReference>
<evidence type="ECO:0000313" key="7">
    <source>
        <dbReference type="Proteomes" id="UP000537825"/>
    </source>
</evidence>
<feature type="domain" description="Type I restriction modification DNA specificity" evidence="5">
    <location>
        <begin position="230"/>
        <end position="364"/>
    </location>
</feature>
<dbReference type="AlphaFoldDB" id="A0A7X4Y9P6"/>
<evidence type="ECO:0000256" key="4">
    <source>
        <dbReference type="SAM" id="MobiDB-lite"/>
    </source>
</evidence>
<evidence type="ECO:0000256" key="2">
    <source>
        <dbReference type="ARBA" id="ARBA00022747"/>
    </source>
</evidence>
<comment type="similarity">
    <text evidence="1">Belongs to the type-I restriction system S methylase family.</text>
</comment>
<accession>A0A7X4Y9P6</accession>
<keyword evidence="3" id="KW-0238">DNA-binding</keyword>
<dbReference type="CDD" id="cd17256">
    <property type="entry name" value="RMtype1_S_EcoJA65PI-TRD1-CR1_like"/>
    <property type="match status" value="1"/>
</dbReference>
<dbReference type="InterPro" id="IPR000055">
    <property type="entry name" value="Restrct_endonuc_typeI_TRD"/>
</dbReference>
<keyword evidence="2" id="KW-0680">Restriction system</keyword>
<dbReference type="InterPro" id="IPR051212">
    <property type="entry name" value="Type-I_RE_S_subunit"/>
</dbReference>
<dbReference type="SUPFAM" id="SSF116734">
    <property type="entry name" value="DNA methylase specificity domain"/>
    <property type="match status" value="2"/>
</dbReference>
<feature type="region of interest" description="Disordered" evidence="4">
    <location>
        <begin position="404"/>
        <end position="444"/>
    </location>
</feature>
<evidence type="ECO:0000256" key="3">
    <source>
        <dbReference type="ARBA" id="ARBA00023125"/>
    </source>
</evidence>
<evidence type="ECO:0000256" key="1">
    <source>
        <dbReference type="ARBA" id="ARBA00010923"/>
    </source>
</evidence>